<dbReference type="RefSeq" id="WP_190953208.1">
    <property type="nucleotide sequence ID" value="NZ_JACJTU010000001.1"/>
</dbReference>
<proteinExistence type="predicted"/>
<keyword evidence="2" id="KW-1185">Reference proteome</keyword>
<evidence type="ECO:0000313" key="2">
    <source>
        <dbReference type="Proteomes" id="UP000637383"/>
    </source>
</evidence>
<evidence type="ECO:0008006" key="3">
    <source>
        <dbReference type="Google" id="ProtNLM"/>
    </source>
</evidence>
<organism evidence="1 2">
    <name type="scientific">Nostoc paludosum FACHB-159</name>
    <dbReference type="NCBI Taxonomy" id="2692908"/>
    <lineage>
        <taxon>Bacteria</taxon>
        <taxon>Bacillati</taxon>
        <taxon>Cyanobacteriota</taxon>
        <taxon>Cyanophyceae</taxon>
        <taxon>Nostocales</taxon>
        <taxon>Nostocaceae</taxon>
        <taxon>Nostoc</taxon>
    </lineage>
</organism>
<protein>
    <recommendedName>
        <fullName evidence="3">Transposase</fullName>
    </recommendedName>
</protein>
<evidence type="ECO:0000313" key="1">
    <source>
        <dbReference type="EMBL" id="MBD2732487.1"/>
    </source>
</evidence>
<comment type="caution">
    <text evidence="1">The sequence shown here is derived from an EMBL/GenBank/DDBJ whole genome shotgun (WGS) entry which is preliminary data.</text>
</comment>
<dbReference type="EMBL" id="JACJTU010000001">
    <property type="protein sequence ID" value="MBD2732487.1"/>
    <property type="molecule type" value="Genomic_DNA"/>
</dbReference>
<reference evidence="1 2" key="1">
    <citation type="journal article" date="2020" name="ISME J.">
        <title>Comparative genomics reveals insights into cyanobacterial evolution and habitat adaptation.</title>
        <authorList>
            <person name="Chen M.Y."/>
            <person name="Teng W.K."/>
            <person name="Zhao L."/>
            <person name="Hu C.X."/>
            <person name="Zhou Y.K."/>
            <person name="Han B.P."/>
            <person name="Song L.R."/>
            <person name="Shu W.S."/>
        </authorList>
    </citation>
    <scope>NUCLEOTIDE SEQUENCE [LARGE SCALE GENOMIC DNA]</scope>
    <source>
        <strain evidence="1 2">FACHB-159</strain>
    </source>
</reference>
<dbReference type="Proteomes" id="UP000637383">
    <property type="component" value="Unassembled WGS sequence"/>
</dbReference>
<sequence length="241" mass="28573">MSEHRLSEIVIERPRSGRRISLKKLSGFKKQLNKLTEEASEDGLFNCYLIKPRNKSKYLSDHLGPLRRFLRSKVGQPWNDVYSELSQRLDAKTMAGQHVIGHLWDYVERYVEIIDGNVYSKPYQGYRNLLAQNYGDRFYIHPQTGILCAVEKTPRKQKQKPKQTDVLIVDDYHQYQKLNEIWYLITFENFPSSTDYVRDVLKGFIHRYAALWHKGRKIYAARKQQCSKKEIRFILNQLSQN</sequence>
<name>A0ABR8K2W7_9NOSO</name>
<accession>A0ABR8K2W7</accession>
<gene>
    <name evidence="1" type="ORF">H6H03_00975</name>
</gene>